<protein>
    <recommendedName>
        <fullName evidence="3">Zinc-binding domain-containing protein</fullName>
    </recommendedName>
</protein>
<evidence type="ECO:0000313" key="1">
    <source>
        <dbReference type="EMBL" id="PJC49099.1"/>
    </source>
</evidence>
<feature type="non-terminal residue" evidence="1">
    <location>
        <position position="396"/>
    </location>
</feature>
<dbReference type="EMBL" id="PFRK01000058">
    <property type="protein sequence ID" value="PJC49099.1"/>
    <property type="molecule type" value="Genomic_DNA"/>
</dbReference>
<evidence type="ECO:0008006" key="3">
    <source>
        <dbReference type="Google" id="ProtNLM"/>
    </source>
</evidence>
<comment type="caution">
    <text evidence="1">The sequence shown here is derived from an EMBL/GenBank/DDBJ whole genome shotgun (WGS) entry which is preliminary data.</text>
</comment>
<reference evidence="2" key="1">
    <citation type="submission" date="2017-09" db="EMBL/GenBank/DDBJ databases">
        <title>Depth-based differentiation of microbial function through sediment-hosted aquifers and enrichment of novel symbionts in the deep terrestrial subsurface.</title>
        <authorList>
            <person name="Probst A.J."/>
            <person name="Ladd B."/>
            <person name="Jarett J.K."/>
            <person name="Geller-Mcgrath D.E."/>
            <person name="Sieber C.M.K."/>
            <person name="Emerson J.B."/>
            <person name="Anantharaman K."/>
            <person name="Thomas B.C."/>
            <person name="Malmstrom R."/>
            <person name="Stieglmeier M."/>
            <person name="Klingl A."/>
            <person name="Woyke T."/>
            <person name="Ryan C.M."/>
            <person name="Banfield J.F."/>
        </authorList>
    </citation>
    <scope>NUCLEOTIDE SEQUENCE [LARGE SCALE GENOMIC DNA]</scope>
</reference>
<proteinExistence type="predicted"/>
<accession>A0A2J0N9I9</accession>
<dbReference type="Proteomes" id="UP000231300">
    <property type="component" value="Unassembled WGS sequence"/>
</dbReference>
<name>A0A2J0N9I9_9BACT</name>
<organism evidence="1 2">
    <name type="scientific">Candidatus Nomurabacteria bacterium CG_4_9_14_0_2_um_filter_32_10</name>
    <dbReference type="NCBI Taxonomy" id="1974729"/>
    <lineage>
        <taxon>Bacteria</taxon>
        <taxon>Candidatus Nomuraibacteriota</taxon>
    </lineage>
</organism>
<sequence length="396" mass="47076">MESETKNCQSCKKDFTIESEDFKFYEKIKVPPPTFCPDCRLMRRLLWRNERTFYRRECNSCSKKIISMYNPDLSQAVYCHDCWWSDKWDPMTFKADYNYDELFFKQFETLFKKVPLISLFSGGRQLNSDYCNFTANDKDCYLCFGGKDDERSFYSKNISFSKDVADIFNGDKLELCYENIQCENSYRLSFSKQSENCTDCMFLYDCRNCQNCFGCTNLRNKNYCIWNKQYSREEYLKKIEEFNIGNFENLENLKSQFYEIYKKSIHKYGHLINTKNSSGDNLSNTRNCKHCFDVFGSGSENCKYTHYVVSGVKDSYDNYGMPTAEKVYETIAIGFEYSENSDYYFSYFVKGSSRIFYSYNCVNSHDLFACIGLRNKSYCILNKQYTKEEYEELVPK</sequence>
<evidence type="ECO:0000313" key="2">
    <source>
        <dbReference type="Proteomes" id="UP000231300"/>
    </source>
</evidence>
<gene>
    <name evidence="1" type="ORF">CO033_03285</name>
</gene>
<dbReference type="AlphaFoldDB" id="A0A2J0N9I9"/>